<evidence type="ECO:0000313" key="2">
    <source>
        <dbReference type="Proteomes" id="UP000887013"/>
    </source>
</evidence>
<accession>A0A8X6P0G5</accession>
<dbReference type="EMBL" id="BMAW01063481">
    <property type="protein sequence ID" value="GFT40508.1"/>
    <property type="molecule type" value="Genomic_DNA"/>
</dbReference>
<comment type="caution">
    <text evidence="1">The sequence shown here is derived from an EMBL/GenBank/DDBJ whole genome shotgun (WGS) entry which is preliminary data.</text>
</comment>
<gene>
    <name evidence="1" type="ORF">NPIL_215181</name>
</gene>
<dbReference type="Proteomes" id="UP000887013">
    <property type="component" value="Unassembled WGS sequence"/>
</dbReference>
<reference evidence="1" key="1">
    <citation type="submission" date="2020-08" db="EMBL/GenBank/DDBJ databases">
        <title>Multicomponent nature underlies the extraordinary mechanical properties of spider dragline silk.</title>
        <authorList>
            <person name="Kono N."/>
            <person name="Nakamura H."/>
            <person name="Mori M."/>
            <person name="Yoshida Y."/>
            <person name="Ohtoshi R."/>
            <person name="Malay A.D."/>
            <person name="Moran D.A.P."/>
            <person name="Tomita M."/>
            <person name="Numata K."/>
            <person name="Arakawa K."/>
        </authorList>
    </citation>
    <scope>NUCLEOTIDE SEQUENCE</scope>
</reference>
<keyword evidence="2" id="KW-1185">Reference proteome</keyword>
<sequence length="73" mass="8550">MLACCQARALFSPRPRKEQRTIVREQKVTFTVCIPAKTHASAQIDSLAVWMFHSRKHNIIPMQFPFTSEGRYW</sequence>
<protein>
    <submittedName>
        <fullName evidence="1">Uncharacterized protein</fullName>
    </submittedName>
</protein>
<organism evidence="1 2">
    <name type="scientific">Nephila pilipes</name>
    <name type="common">Giant wood spider</name>
    <name type="synonym">Nephila maculata</name>
    <dbReference type="NCBI Taxonomy" id="299642"/>
    <lineage>
        <taxon>Eukaryota</taxon>
        <taxon>Metazoa</taxon>
        <taxon>Ecdysozoa</taxon>
        <taxon>Arthropoda</taxon>
        <taxon>Chelicerata</taxon>
        <taxon>Arachnida</taxon>
        <taxon>Araneae</taxon>
        <taxon>Araneomorphae</taxon>
        <taxon>Entelegynae</taxon>
        <taxon>Araneoidea</taxon>
        <taxon>Nephilidae</taxon>
        <taxon>Nephila</taxon>
    </lineage>
</organism>
<proteinExistence type="predicted"/>
<dbReference type="AlphaFoldDB" id="A0A8X6P0G5"/>
<evidence type="ECO:0000313" key="1">
    <source>
        <dbReference type="EMBL" id="GFT40508.1"/>
    </source>
</evidence>
<name>A0A8X6P0G5_NEPPI</name>